<feature type="compositionally biased region" description="Basic and acidic residues" evidence="1">
    <location>
        <begin position="1"/>
        <end position="17"/>
    </location>
</feature>
<organism evidence="2 3">
    <name type="scientific">Solimicrobium silvestre</name>
    <dbReference type="NCBI Taxonomy" id="2099400"/>
    <lineage>
        <taxon>Bacteria</taxon>
        <taxon>Pseudomonadati</taxon>
        <taxon>Pseudomonadota</taxon>
        <taxon>Betaproteobacteria</taxon>
        <taxon>Burkholderiales</taxon>
        <taxon>Oxalobacteraceae</taxon>
        <taxon>Solimicrobium</taxon>
    </lineage>
</organism>
<proteinExistence type="predicted"/>
<keyword evidence="3" id="KW-1185">Reference proteome</keyword>
<accession>A0A2S9H1I2</accession>
<sequence>MPTKEQVRHYMHERQAEKMPPPSTDEIRRRLGWDLILDSRIIKIKTQK</sequence>
<dbReference type="AlphaFoldDB" id="A0A2S9H1I2"/>
<name>A0A2S9H1I2_9BURK</name>
<feature type="region of interest" description="Disordered" evidence="1">
    <location>
        <begin position="1"/>
        <end position="25"/>
    </location>
</feature>
<protein>
    <submittedName>
        <fullName evidence="2">Uncharacterized protein</fullName>
    </submittedName>
</protein>
<dbReference type="EMBL" id="PUGF01000005">
    <property type="protein sequence ID" value="PRC93844.1"/>
    <property type="molecule type" value="Genomic_DNA"/>
</dbReference>
<comment type="caution">
    <text evidence="2">The sequence shown here is derived from an EMBL/GenBank/DDBJ whole genome shotgun (WGS) entry which is preliminary data.</text>
</comment>
<gene>
    <name evidence="2" type="ORF">S2091_1453</name>
</gene>
<evidence type="ECO:0000313" key="2">
    <source>
        <dbReference type="EMBL" id="PRC93844.1"/>
    </source>
</evidence>
<evidence type="ECO:0000313" key="3">
    <source>
        <dbReference type="Proteomes" id="UP000237839"/>
    </source>
</evidence>
<dbReference type="Proteomes" id="UP000237839">
    <property type="component" value="Unassembled WGS sequence"/>
</dbReference>
<reference evidence="2 3" key="1">
    <citation type="submission" date="2018-02" db="EMBL/GenBank/DDBJ databases">
        <title>Solimicrobium silvestre gen. nov., sp. nov., isolated from alpine forest soil.</title>
        <authorList>
            <person name="Margesin R."/>
            <person name="Albuquerque L."/>
            <person name="Zhang D.-C."/>
            <person name="Froufe H.J.C."/>
            <person name="Severino R."/>
            <person name="Roxo I."/>
            <person name="Egas C."/>
            <person name="Da Costa M.S."/>
        </authorList>
    </citation>
    <scope>NUCLEOTIDE SEQUENCE [LARGE SCALE GENOMIC DNA]</scope>
    <source>
        <strain evidence="2 3">S20-91</strain>
    </source>
</reference>
<evidence type="ECO:0000256" key="1">
    <source>
        <dbReference type="SAM" id="MobiDB-lite"/>
    </source>
</evidence>